<feature type="compositionally biased region" description="Basic and acidic residues" evidence="1">
    <location>
        <begin position="42"/>
        <end position="52"/>
    </location>
</feature>
<reference evidence="4" key="1">
    <citation type="journal article" date="2019" name="Int. J. Syst. Evol. Microbiol.">
        <title>The Global Catalogue of Microorganisms (GCM) 10K type strain sequencing project: providing services to taxonomists for standard genome sequencing and annotation.</title>
        <authorList>
            <consortium name="The Broad Institute Genomics Platform"/>
            <consortium name="The Broad Institute Genome Sequencing Center for Infectious Disease"/>
            <person name="Wu L."/>
            <person name="Ma J."/>
        </authorList>
    </citation>
    <scope>NUCLEOTIDE SEQUENCE [LARGE SCALE GENOMIC DNA]</scope>
    <source>
        <strain evidence="4">KCTC 33676</strain>
    </source>
</reference>
<dbReference type="RefSeq" id="WP_379929531.1">
    <property type="nucleotide sequence ID" value="NZ_JBHUMM010000023.1"/>
</dbReference>
<keyword evidence="3" id="KW-0240">DNA-directed RNA polymerase</keyword>
<protein>
    <submittedName>
        <fullName evidence="3">DNA-directed RNA polymerase subunit beta</fullName>
    </submittedName>
</protein>
<gene>
    <name evidence="3" type="ORF">ACFSUC_10550</name>
</gene>
<dbReference type="InterPro" id="IPR024596">
    <property type="entry name" value="RNApol_su_b/EpuA"/>
</dbReference>
<keyword evidence="2" id="KW-0812">Transmembrane</keyword>
<keyword evidence="2" id="KW-0472">Membrane</keyword>
<keyword evidence="4" id="KW-1185">Reference proteome</keyword>
<proteinExistence type="predicted"/>
<accession>A0ABW5RCC0</accession>
<evidence type="ECO:0000256" key="2">
    <source>
        <dbReference type="SAM" id="Phobius"/>
    </source>
</evidence>
<dbReference type="Pfam" id="PF11772">
    <property type="entry name" value="EpuA"/>
    <property type="match status" value="1"/>
</dbReference>
<feature type="compositionally biased region" description="Basic and acidic residues" evidence="1">
    <location>
        <begin position="1"/>
        <end position="34"/>
    </location>
</feature>
<feature type="region of interest" description="Disordered" evidence="1">
    <location>
        <begin position="1"/>
        <end position="58"/>
    </location>
</feature>
<dbReference type="Proteomes" id="UP001597497">
    <property type="component" value="Unassembled WGS sequence"/>
</dbReference>
<sequence length="113" mass="12821">MVEQEQKTVKPEQKSTAHEKQEMQDKQGRQENQGEQKVQGKQKADKKSDGTQKQRKRVHPGIKWGKRLLVPTLCLIALMAGLYVGYVVIGAGDAGDVWKMSTWKHVFDLIFAD</sequence>
<keyword evidence="2" id="KW-1133">Transmembrane helix</keyword>
<evidence type="ECO:0000256" key="1">
    <source>
        <dbReference type="SAM" id="MobiDB-lite"/>
    </source>
</evidence>
<organism evidence="3 4">
    <name type="scientific">Marinicrinis sediminis</name>
    <dbReference type="NCBI Taxonomy" id="1652465"/>
    <lineage>
        <taxon>Bacteria</taxon>
        <taxon>Bacillati</taxon>
        <taxon>Bacillota</taxon>
        <taxon>Bacilli</taxon>
        <taxon>Bacillales</taxon>
        <taxon>Paenibacillaceae</taxon>
    </lineage>
</organism>
<comment type="caution">
    <text evidence="3">The sequence shown here is derived from an EMBL/GenBank/DDBJ whole genome shotgun (WGS) entry which is preliminary data.</text>
</comment>
<feature type="transmembrane region" description="Helical" evidence="2">
    <location>
        <begin position="68"/>
        <end position="89"/>
    </location>
</feature>
<evidence type="ECO:0000313" key="4">
    <source>
        <dbReference type="Proteomes" id="UP001597497"/>
    </source>
</evidence>
<dbReference type="GO" id="GO:0000428">
    <property type="term" value="C:DNA-directed RNA polymerase complex"/>
    <property type="evidence" value="ECO:0007669"/>
    <property type="project" value="UniProtKB-KW"/>
</dbReference>
<dbReference type="EMBL" id="JBHUMM010000023">
    <property type="protein sequence ID" value="MFD2672044.1"/>
    <property type="molecule type" value="Genomic_DNA"/>
</dbReference>
<keyword evidence="3" id="KW-0804">Transcription</keyword>
<evidence type="ECO:0000313" key="3">
    <source>
        <dbReference type="EMBL" id="MFD2672044.1"/>
    </source>
</evidence>
<name>A0ABW5RCC0_9BACL</name>